<organism evidence="2 3">
    <name type="scientific">Erwinia phage phiEa2809</name>
    <dbReference type="NCBI Taxonomy" id="1564096"/>
    <lineage>
        <taxon>Viruses</taxon>
        <taxon>Duplodnaviria</taxon>
        <taxon>Heunggongvirae</taxon>
        <taxon>Uroviricota</taxon>
        <taxon>Caudoviricetes</taxon>
        <taxon>Pantevenvirales</taxon>
        <taxon>Ackermannviridae</taxon>
        <taxon>Nezavisimistyvirus</taxon>
        <taxon>Nezavisimistyvirus Ea2809</taxon>
    </lineage>
</organism>
<dbReference type="KEGG" id="vg:24623215"/>
<dbReference type="InterPro" id="IPR003032">
    <property type="entry name" value="Ryanodine_rcpt"/>
</dbReference>
<dbReference type="Proteomes" id="UP000030322">
    <property type="component" value="Segment"/>
</dbReference>
<dbReference type="RefSeq" id="YP_009147600.1">
    <property type="nucleotide sequence ID" value="NC_027340.1"/>
</dbReference>
<dbReference type="GeneID" id="24623215"/>
<dbReference type="Pfam" id="PF13876">
    <property type="entry name" value="Phage_gp49_66"/>
    <property type="match status" value="1"/>
</dbReference>
<protein>
    <recommendedName>
        <fullName evidence="1">Ryanodine receptor Ryr domain-containing protein</fullName>
    </recommendedName>
</protein>
<dbReference type="Pfam" id="PF02026">
    <property type="entry name" value="RyR"/>
    <property type="match status" value="1"/>
</dbReference>
<sequence length="278" mass="31695">MTDLRKGQRLTPEYLKSRIAATEFETKTSFGQTAMFCHLQLDNGFVIYGSKPSMAIDPANFDKALGEKYAYDNTFAELWQLFAFSQLEKARDLEQYSNIDYQELVEVVKTERWRDAGPRGFVDMSTLFLKIKSNGYTFRVVTQLGEDPRDKVMTVLKEQLGVSALSHPRVVMIAKACHEANRGYCAALGDTSQLPWNEAPEWQRVSAIKGVEFHLSGEHGPEASHESWYAEKEADGWVYGPVKDAEKKEHPCMVAYSQLPKEQQAKDYIFRSIVHSFK</sequence>
<proteinExistence type="predicted"/>
<feature type="domain" description="Ryanodine receptor Ryr" evidence="1">
    <location>
        <begin position="222"/>
        <end position="267"/>
    </location>
</feature>
<accession>A0A0A0YVI6</accession>
<name>A0A0A0YVI6_9CAUD</name>
<dbReference type="Gene3D" id="6.20.350.10">
    <property type="match status" value="1"/>
</dbReference>
<dbReference type="OrthoDB" id="11529at10239"/>
<gene>
    <name evidence="2" type="ORF">NW77_088</name>
</gene>
<evidence type="ECO:0000313" key="3">
    <source>
        <dbReference type="Proteomes" id="UP000030322"/>
    </source>
</evidence>
<dbReference type="InterPro" id="IPR025915">
    <property type="entry name" value="Phage_gp49_66"/>
</dbReference>
<keyword evidence="3" id="KW-1185">Reference proteome</keyword>
<dbReference type="EMBL" id="KP037007">
    <property type="protein sequence ID" value="AIX13096.1"/>
    <property type="molecule type" value="Genomic_DNA"/>
</dbReference>
<evidence type="ECO:0000259" key="1">
    <source>
        <dbReference type="Pfam" id="PF02026"/>
    </source>
</evidence>
<evidence type="ECO:0000313" key="2">
    <source>
        <dbReference type="EMBL" id="AIX13096.1"/>
    </source>
</evidence>
<reference evidence="2 3" key="1">
    <citation type="submission" date="2014-10" db="EMBL/GenBank/DDBJ databases">
        <title>Characterization of a new ViI-like Erwinia amylovora bacteriophage.</title>
        <authorList>
            <person name="Lagonenko A.L."/>
            <person name="Valentovich L.N."/>
        </authorList>
    </citation>
    <scope>NUCLEOTIDE SEQUENCE [LARGE SCALE GENOMIC DNA]</scope>
</reference>